<evidence type="ECO:0000313" key="11">
    <source>
        <dbReference type="Proteomes" id="UP000190852"/>
    </source>
</evidence>
<name>A0A1T5D426_9BACT</name>
<evidence type="ECO:0000256" key="7">
    <source>
        <dbReference type="ARBA" id="ARBA00048478"/>
    </source>
</evidence>
<proteinExistence type="inferred from homology"/>
<gene>
    <name evidence="8" type="primary">cmk</name>
    <name evidence="10" type="ORF">SAMN05660349_02222</name>
</gene>
<comment type="catalytic activity">
    <reaction evidence="7 8">
        <text>CMP + ATP = CDP + ADP</text>
        <dbReference type="Rhea" id="RHEA:11600"/>
        <dbReference type="ChEBI" id="CHEBI:30616"/>
        <dbReference type="ChEBI" id="CHEBI:58069"/>
        <dbReference type="ChEBI" id="CHEBI:60377"/>
        <dbReference type="ChEBI" id="CHEBI:456216"/>
        <dbReference type="EC" id="2.7.4.25"/>
    </reaction>
</comment>
<dbReference type="EMBL" id="FUYQ01000016">
    <property type="protein sequence ID" value="SKB66445.1"/>
    <property type="molecule type" value="Genomic_DNA"/>
</dbReference>
<dbReference type="Gene3D" id="3.40.50.300">
    <property type="entry name" value="P-loop containing nucleotide triphosphate hydrolases"/>
    <property type="match status" value="1"/>
</dbReference>
<dbReference type="HAMAP" id="MF_00238">
    <property type="entry name" value="Cytidyl_kinase_type1"/>
    <property type="match status" value="1"/>
</dbReference>
<evidence type="ECO:0000313" key="10">
    <source>
        <dbReference type="EMBL" id="SKB66445.1"/>
    </source>
</evidence>
<keyword evidence="11" id="KW-1185">Reference proteome</keyword>
<dbReference type="GO" id="GO:0005737">
    <property type="term" value="C:cytoplasm"/>
    <property type="evidence" value="ECO:0007669"/>
    <property type="project" value="UniProtKB-SubCell"/>
</dbReference>
<dbReference type="EC" id="2.7.4.25" evidence="8"/>
<comment type="similarity">
    <text evidence="1 8">Belongs to the cytidylate kinase family. Type 1 subfamily.</text>
</comment>
<sequence length="230" mass="25769">MEKKIVIAVDGYSSCGKSTMAKDLAKEIGYTYIDSGAMYRAVTLYCLQNEIIENGVVDEVRLRSAMNQIHISFQMNNESGKPDTYLNGVNVEKEIRGMEVANHVSTIAAIGFVRQAMVEKQQEMGQQKGVVMDGRDIGTVVFPNAELKIFVTASPEVRAQRRYDEMMAKGEPAIFEDVLANVKKRDLIDTTRAESPLCRAEDALELDNSHLSIAEQKAWLLVQFNRVTRE</sequence>
<dbReference type="GO" id="GO:0036431">
    <property type="term" value="F:dCMP kinase activity"/>
    <property type="evidence" value="ECO:0007669"/>
    <property type="project" value="InterPro"/>
</dbReference>
<evidence type="ECO:0000256" key="2">
    <source>
        <dbReference type="ARBA" id="ARBA00022679"/>
    </source>
</evidence>
<dbReference type="NCBIfam" id="TIGR00017">
    <property type="entry name" value="cmk"/>
    <property type="match status" value="1"/>
</dbReference>
<dbReference type="SUPFAM" id="SSF52540">
    <property type="entry name" value="P-loop containing nucleoside triphosphate hydrolases"/>
    <property type="match status" value="1"/>
</dbReference>
<organism evidence="10 11">
    <name type="scientific">Parabacteroides chartae</name>
    <dbReference type="NCBI Taxonomy" id="1037355"/>
    <lineage>
        <taxon>Bacteria</taxon>
        <taxon>Pseudomonadati</taxon>
        <taxon>Bacteroidota</taxon>
        <taxon>Bacteroidia</taxon>
        <taxon>Bacteroidales</taxon>
        <taxon>Tannerellaceae</taxon>
        <taxon>Parabacteroides</taxon>
    </lineage>
</organism>
<comment type="subcellular location">
    <subcellularLocation>
        <location evidence="8">Cytoplasm</location>
    </subcellularLocation>
</comment>
<reference evidence="11" key="1">
    <citation type="submission" date="2017-02" db="EMBL/GenBank/DDBJ databases">
        <authorList>
            <person name="Varghese N."/>
            <person name="Submissions S."/>
        </authorList>
    </citation>
    <scope>NUCLEOTIDE SEQUENCE [LARGE SCALE GENOMIC DNA]</scope>
    <source>
        <strain evidence="11">DSM 24967</strain>
    </source>
</reference>
<dbReference type="Proteomes" id="UP000190852">
    <property type="component" value="Unassembled WGS sequence"/>
</dbReference>
<evidence type="ECO:0000256" key="8">
    <source>
        <dbReference type="HAMAP-Rule" id="MF_00238"/>
    </source>
</evidence>
<evidence type="ECO:0000256" key="6">
    <source>
        <dbReference type="ARBA" id="ARBA00047615"/>
    </source>
</evidence>
<keyword evidence="4 8" id="KW-0418">Kinase</keyword>
<dbReference type="GO" id="GO:0036430">
    <property type="term" value="F:CMP kinase activity"/>
    <property type="evidence" value="ECO:0007669"/>
    <property type="project" value="RHEA"/>
</dbReference>
<keyword evidence="8" id="KW-0963">Cytoplasm</keyword>
<keyword evidence="5 8" id="KW-0067">ATP-binding</keyword>
<evidence type="ECO:0000256" key="5">
    <source>
        <dbReference type="ARBA" id="ARBA00022840"/>
    </source>
</evidence>
<dbReference type="RefSeq" id="WP_079683702.1">
    <property type="nucleotide sequence ID" value="NZ_FUYQ01000016.1"/>
</dbReference>
<feature type="domain" description="Cytidylate kinase" evidence="9">
    <location>
        <begin position="7"/>
        <end position="215"/>
    </location>
</feature>
<evidence type="ECO:0000256" key="3">
    <source>
        <dbReference type="ARBA" id="ARBA00022741"/>
    </source>
</evidence>
<dbReference type="InterPro" id="IPR027417">
    <property type="entry name" value="P-loop_NTPase"/>
</dbReference>
<evidence type="ECO:0000259" key="9">
    <source>
        <dbReference type="Pfam" id="PF02224"/>
    </source>
</evidence>
<keyword evidence="2 8" id="KW-0808">Transferase</keyword>
<dbReference type="InterPro" id="IPR011994">
    <property type="entry name" value="Cytidylate_kinase_dom"/>
</dbReference>
<dbReference type="GO" id="GO:0005524">
    <property type="term" value="F:ATP binding"/>
    <property type="evidence" value="ECO:0007669"/>
    <property type="project" value="UniProtKB-UniRule"/>
</dbReference>
<evidence type="ECO:0000256" key="1">
    <source>
        <dbReference type="ARBA" id="ARBA00009427"/>
    </source>
</evidence>
<dbReference type="InterPro" id="IPR003136">
    <property type="entry name" value="Cytidylate_kin"/>
</dbReference>
<accession>A0A1T5D426</accession>
<evidence type="ECO:0000256" key="4">
    <source>
        <dbReference type="ARBA" id="ARBA00022777"/>
    </source>
</evidence>
<protein>
    <recommendedName>
        <fullName evidence="8">Cytidylate kinase</fullName>
        <shortName evidence="8">CK</shortName>
        <ecNumber evidence="8">2.7.4.25</ecNumber>
    </recommendedName>
    <alternativeName>
        <fullName evidence="8">Cytidine monophosphate kinase</fullName>
        <shortName evidence="8">CMP kinase</shortName>
    </alternativeName>
</protein>
<feature type="binding site" evidence="8">
    <location>
        <begin position="11"/>
        <end position="19"/>
    </location>
    <ligand>
        <name>ATP</name>
        <dbReference type="ChEBI" id="CHEBI:30616"/>
    </ligand>
</feature>
<dbReference type="Pfam" id="PF02224">
    <property type="entry name" value="Cytidylate_kin"/>
    <property type="match status" value="1"/>
</dbReference>
<dbReference type="AlphaFoldDB" id="A0A1T5D426"/>
<dbReference type="GO" id="GO:0006220">
    <property type="term" value="P:pyrimidine nucleotide metabolic process"/>
    <property type="evidence" value="ECO:0007669"/>
    <property type="project" value="UniProtKB-UniRule"/>
</dbReference>
<dbReference type="CDD" id="cd02020">
    <property type="entry name" value="CMPK"/>
    <property type="match status" value="1"/>
</dbReference>
<comment type="catalytic activity">
    <reaction evidence="6 8">
        <text>dCMP + ATP = dCDP + ADP</text>
        <dbReference type="Rhea" id="RHEA:25094"/>
        <dbReference type="ChEBI" id="CHEBI:30616"/>
        <dbReference type="ChEBI" id="CHEBI:57566"/>
        <dbReference type="ChEBI" id="CHEBI:58593"/>
        <dbReference type="ChEBI" id="CHEBI:456216"/>
        <dbReference type="EC" id="2.7.4.25"/>
    </reaction>
</comment>
<keyword evidence="3 8" id="KW-0547">Nucleotide-binding</keyword>